<evidence type="ECO:0000313" key="2">
    <source>
        <dbReference type="Proteomes" id="UP001299596"/>
    </source>
</evidence>
<protein>
    <submittedName>
        <fullName evidence="1">Uncharacterized protein</fullName>
    </submittedName>
</protein>
<reference evidence="1 2" key="1">
    <citation type="submission" date="2023-12" db="EMBL/GenBank/DDBJ databases">
        <title>Description of new species of Mycobacterium terrae complex isolated from sewage at the Sao Paulo Zoological Park Foundation in Brazil.</title>
        <authorList>
            <person name="Romagnoli C.L."/>
            <person name="Conceicao E.C."/>
            <person name="Machado E."/>
            <person name="Barreto L.B.P.F."/>
            <person name="Sharma A."/>
            <person name="Silva N.M."/>
            <person name="Marques L.E."/>
            <person name="Juliana M.A."/>
            <person name="Lourenco M.C.S."/>
            <person name="Digiampietri L.A."/>
            <person name="Suffys P.N."/>
            <person name="Viana-Niero C."/>
        </authorList>
    </citation>
    <scope>NUCLEOTIDE SEQUENCE [LARGE SCALE GENOMIC DNA]</scope>
    <source>
        <strain evidence="1 2">MYC098</strain>
    </source>
</reference>
<evidence type="ECO:0000313" key="1">
    <source>
        <dbReference type="EMBL" id="MEB3023430.1"/>
    </source>
</evidence>
<accession>A0ABU5XMC9</accession>
<dbReference type="EMBL" id="JAYJJR010000016">
    <property type="protein sequence ID" value="MEB3023430.1"/>
    <property type="molecule type" value="Genomic_DNA"/>
</dbReference>
<dbReference type="RefSeq" id="WP_329780428.1">
    <property type="nucleotide sequence ID" value="NZ_JAYJJR010000016.1"/>
</dbReference>
<dbReference type="Proteomes" id="UP001299596">
    <property type="component" value="Unassembled WGS sequence"/>
</dbReference>
<keyword evidence="2" id="KW-1185">Reference proteome</keyword>
<sequence>MSSIATWIDTFVEEKELDRDYLFEVPGPSGVNMIPLGAVVDTIKIAPAAEQAVIKRQLIALDFHNNDVPTYLRHLAGALAI</sequence>
<gene>
    <name evidence="1" type="ORF">K6T79_20610</name>
</gene>
<organism evidence="1 2">
    <name type="scientific">[Mycobacterium] crassicus</name>
    <dbReference type="NCBI Taxonomy" id="2872309"/>
    <lineage>
        <taxon>Bacteria</taxon>
        <taxon>Bacillati</taxon>
        <taxon>Actinomycetota</taxon>
        <taxon>Actinomycetes</taxon>
        <taxon>Mycobacteriales</taxon>
        <taxon>Mycobacteriaceae</taxon>
        <taxon>Mycolicibacter</taxon>
    </lineage>
</organism>
<proteinExistence type="predicted"/>
<comment type="caution">
    <text evidence="1">The sequence shown here is derived from an EMBL/GenBank/DDBJ whole genome shotgun (WGS) entry which is preliminary data.</text>
</comment>
<name>A0ABU5XMC9_9MYCO</name>